<gene>
    <name evidence="2" type="ORF">AAFF_G00064040</name>
</gene>
<evidence type="ECO:0000313" key="2">
    <source>
        <dbReference type="EMBL" id="KAJ8413806.1"/>
    </source>
</evidence>
<dbReference type="Proteomes" id="UP001221898">
    <property type="component" value="Unassembled WGS sequence"/>
</dbReference>
<comment type="caution">
    <text evidence="2">The sequence shown here is derived from an EMBL/GenBank/DDBJ whole genome shotgun (WGS) entry which is preliminary data.</text>
</comment>
<feature type="chain" id="PRO_5041913684" evidence="1">
    <location>
        <begin position="24"/>
        <end position="98"/>
    </location>
</feature>
<proteinExistence type="predicted"/>
<protein>
    <submittedName>
        <fullName evidence="2">Uncharacterized protein</fullName>
    </submittedName>
</protein>
<sequence>MGNLSALLLKLIVLETTLTSGAGRQPAVFKAEPVGKDSQTGWAALQSLRCLSPQRSKQKRGLWGDQLIRKLSIPEKSLQSVHLQILELSEPPGCIVQT</sequence>
<accession>A0AAD7T3R2</accession>
<keyword evidence="3" id="KW-1185">Reference proteome</keyword>
<keyword evidence="1" id="KW-0732">Signal</keyword>
<name>A0AAD7T3R2_9TELE</name>
<dbReference type="EMBL" id="JAINUG010000014">
    <property type="protein sequence ID" value="KAJ8413806.1"/>
    <property type="molecule type" value="Genomic_DNA"/>
</dbReference>
<organism evidence="2 3">
    <name type="scientific">Aldrovandia affinis</name>
    <dbReference type="NCBI Taxonomy" id="143900"/>
    <lineage>
        <taxon>Eukaryota</taxon>
        <taxon>Metazoa</taxon>
        <taxon>Chordata</taxon>
        <taxon>Craniata</taxon>
        <taxon>Vertebrata</taxon>
        <taxon>Euteleostomi</taxon>
        <taxon>Actinopterygii</taxon>
        <taxon>Neopterygii</taxon>
        <taxon>Teleostei</taxon>
        <taxon>Notacanthiformes</taxon>
        <taxon>Halosauridae</taxon>
        <taxon>Aldrovandia</taxon>
    </lineage>
</organism>
<reference evidence="2" key="1">
    <citation type="journal article" date="2023" name="Science">
        <title>Genome structures resolve the early diversification of teleost fishes.</title>
        <authorList>
            <person name="Parey E."/>
            <person name="Louis A."/>
            <person name="Montfort J."/>
            <person name="Bouchez O."/>
            <person name="Roques C."/>
            <person name="Iampietro C."/>
            <person name="Lluch J."/>
            <person name="Castinel A."/>
            <person name="Donnadieu C."/>
            <person name="Desvignes T."/>
            <person name="Floi Bucao C."/>
            <person name="Jouanno E."/>
            <person name="Wen M."/>
            <person name="Mejri S."/>
            <person name="Dirks R."/>
            <person name="Jansen H."/>
            <person name="Henkel C."/>
            <person name="Chen W.J."/>
            <person name="Zahm M."/>
            <person name="Cabau C."/>
            <person name="Klopp C."/>
            <person name="Thompson A.W."/>
            <person name="Robinson-Rechavi M."/>
            <person name="Braasch I."/>
            <person name="Lecointre G."/>
            <person name="Bobe J."/>
            <person name="Postlethwait J.H."/>
            <person name="Berthelot C."/>
            <person name="Roest Crollius H."/>
            <person name="Guiguen Y."/>
        </authorList>
    </citation>
    <scope>NUCLEOTIDE SEQUENCE</scope>
    <source>
        <strain evidence="2">NC1722</strain>
    </source>
</reference>
<dbReference type="AlphaFoldDB" id="A0AAD7T3R2"/>
<feature type="signal peptide" evidence="1">
    <location>
        <begin position="1"/>
        <end position="23"/>
    </location>
</feature>
<evidence type="ECO:0000256" key="1">
    <source>
        <dbReference type="SAM" id="SignalP"/>
    </source>
</evidence>
<evidence type="ECO:0000313" key="3">
    <source>
        <dbReference type="Proteomes" id="UP001221898"/>
    </source>
</evidence>